<evidence type="ECO:0000256" key="1">
    <source>
        <dbReference type="SAM" id="MobiDB-lite"/>
    </source>
</evidence>
<gene>
    <name evidence="2" type="ORF">LENED_002965</name>
</gene>
<keyword evidence="3" id="KW-1185">Reference proteome</keyword>
<name>A0A1Q3E2P7_LENED</name>
<reference evidence="2 3" key="1">
    <citation type="submission" date="2016-08" db="EMBL/GenBank/DDBJ databases">
        <authorList>
            <consortium name="Lentinula edodes genome sequencing consortium"/>
            <person name="Sakamoto Y."/>
            <person name="Nakade K."/>
            <person name="Sato S."/>
            <person name="Yoshida Y."/>
            <person name="Miyazaki K."/>
            <person name="Natsume S."/>
            <person name="Konno N."/>
        </authorList>
    </citation>
    <scope>NUCLEOTIDE SEQUENCE [LARGE SCALE GENOMIC DNA]</scope>
    <source>
        <strain evidence="2 3">NBRC 111202</strain>
    </source>
</reference>
<sequence>MDLNSKQKEKSTGNSWEPIYVTSVPSKIDIMRSHLRSRNTKDVKPTKRERKGQKMPLSDNFRFVKLKELYLSGSPFPPCPTTTIENYDQEGNCSYAVDLRATRSTYSAHINGTVFTTILYKGSAAYETWKDDFDFYANARHPNVLQLYGINDQESIPALVFYSDVIPLSFFIRQCSPIALCCLQLRWTSILFPVSNEELFMQTLSGLLCVGPMGPCVEHEDVLDVIERCQHHITPIWAPQLPSKKYNNESEVIRYIEKHLKDFHKFVGKYHTPPMKLAWLLMPSCEIYKLGSVLEASTGDQAGVTDAVVPCPKMAGCGIDFHPTFQILRAAWLAQARYISELVKRQIKLPDCILLDHISFSLTFSFEQDVFIERPLYLFVAPLVIKSNKESSSCYISLMPLLSYWSFDPKGNMSDLEDAPILAQLPSPVLATSGGSQWKHYQYKAIEQYQRFIGHDHKSRSYAEIHSLPRAHALWSRERSEELAESSPLTLYDHGLDNLISLKEEIDNIQVNSGKLYEQVSDNTHAQESSYYSSPSPAREKLTIQVTGHDSSLQEVESDFLSSFEGLLEEPSREIQDTDYDSSFPEVEFLSSFTAYSKNLVSSVKNEIK</sequence>
<comment type="caution">
    <text evidence="2">The sequence shown here is derived from an EMBL/GenBank/DDBJ whole genome shotgun (WGS) entry which is preliminary data.</text>
</comment>
<dbReference type="AlphaFoldDB" id="A0A1Q3E2P7"/>
<feature type="region of interest" description="Disordered" evidence="1">
    <location>
        <begin position="35"/>
        <end position="54"/>
    </location>
</feature>
<accession>A0A1Q3E2P7</accession>
<dbReference type="EMBL" id="BDGU01000059">
    <property type="protein sequence ID" value="GAW01374.1"/>
    <property type="molecule type" value="Genomic_DNA"/>
</dbReference>
<dbReference type="Proteomes" id="UP000188533">
    <property type="component" value="Unassembled WGS sequence"/>
</dbReference>
<evidence type="ECO:0008006" key="4">
    <source>
        <dbReference type="Google" id="ProtNLM"/>
    </source>
</evidence>
<organism evidence="2 3">
    <name type="scientific">Lentinula edodes</name>
    <name type="common">Shiitake mushroom</name>
    <name type="synonym">Lentinus edodes</name>
    <dbReference type="NCBI Taxonomy" id="5353"/>
    <lineage>
        <taxon>Eukaryota</taxon>
        <taxon>Fungi</taxon>
        <taxon>Dikarya</taxon>
        <taxon>Basidiomycota</taxon>
        <taxon>Agaricomycotina</taxon>
        <taxon>Agaricomycetes</taxon>
        <taxon>Agaricomycetidae</taxon>
        <taxon>Agaricales</taxon>
        <taxon>Marasmiineae</taxon>
        <taxon>Omphalotaceae</taxon>
        <taxon>Lentinula</taxon>
    </lineage>
</organism>
<proteinExistence type="predicted"/>
<reference evidence="2 3" key="2">
    <citation type="submission" date="2017-02" db="EMBL/GenBank/DDBJ databases">
        <title>A genome survey and senescence transcriptome analysis in Lentinula edodes.</title>
        <authorList>
            <person name="Sakamoto Y."/>
            <person name="Nakade K."/>
            <person name="Sato S."/>
            <person name="Yoshida Y."/>
            <person name="Miyazaki K."/>
            <person name="Natsume S."/>
            <person name="Konno N."/>
        </authorList>
    </citation>
    <scope>NUCLEOTIDE SEQUENCE [LARGE SCALE GENOMIC DNA]</scope>
    <source>
        <strain evidence="2 3">NBRC 111202</strain>
    </source>
</reference>
<protein>
    <recommendedName>
        <fullName evidence="4">Protein kinase domain-containing protein</fullName>
    </recommendedName>
</protein>
<evidence type="ECO:0000313" key="3">
    <source>
        <dbReference type="Proteomes" id="UP000188533"/>
    </source>
</evidence>
<evidence type="ECO:0000313" key="2">
    <source>
        <dbReference type="EMBL" id="GAW01374.1"/>
    </source>
</evidence>